<evidence type="ECO:0000256" key="1">
    <source>
        <dbReference type="SAM" id="SignalP"/>
    </source>
</evidence>
<comment type="caution">
    <text evidence="2">The sequence shown here is derived from an EMBL/GenBank/DDBJ whole genome shotgun (WGS) entry which is preliminary data.</text>
</comment>
<accession>A0A4V3UMQ2</accession>
<proteinExistence type="predicted"/>
<dbReference type="AlphaFoldDB" id="A0A4V3UMQ2"/>
<protein>
    <recommendedName>
        <fullName evidence="4">Saposin B-type domain-containing protein</fullName>
    </recommendedName>
</protein>
<organism evidence="2 3">
    <name type="scientific">Aspergillus tanneri</name>
    <dbReference type="NCBI Taxonomy" id="1220188"/>
    <lineage>
        <taxon>Eukaryota</taxon>
        <taxon>Fungi</taxon>
        <taxon>Dikarya</taxon>
        <taxon>Ascomycota</taxon>
        <taxon>Pezizomycotina</taxon>
        <taxon>Eurotiomycetes</taxon>
        <taxon>Eurotiomycetidae</taxon>
        <taxon>Eurotiales</taxon>
        <taxon>Aspergillaceae</taxon>
        <taxon>Aspergillus</taxon>
        <taxon>Aspergillus subgen. Circumdati</taxon>
    </lineage>
</organism>
<evidence type="ECO:0000313" key="2">
    <source>
        <dbReference type="EMBL" id="THC88164.1"/>
    </source>
</evidence>
<keyword evidence="1" id="KW-0732">Signal</keyword>
<sequence>MRLRILHLTLASSCLSLLGLGLFLYLRHDPPDPNPVAYCADCLDYANGINRMINRAANSVDGVRGNKQYFRYACDWNCRDELLTSGHCLKYRRAFLKHSDRYMFAVEDPPMACQGIRACP</sequence>
<feature type="signal peptide" evidence="1">
    <location>
        <begin position="1"/>
        <end position="21"/>
    </location>
</feature>
<name>A0A4V3UMQ2_9EURO</name>
<dbReference type="VEuPathDB" id="FungiDB:EYZ11_012391"/>
<dbReference type="Proteomes" id="UP000308092">
    <property type="component" value="Unassembled WGS sequence"/>
</dbReference>
<gene>
    <name evidence="2" type="ORF">EYZ11_012391</name>
</gene>
<evidence type="ECO:0008006" key="4">
    <source>
        <dbReference type="Google" id="ProtNLM"/>
    </source>
</evidence>
<feature type="chain" id="PRO_5020675027" description="Saposin B-type domain-containing protein" evidence="1">
    <location>
        <begin position="22"/>
        <end position="120"/>
    </location>
</feature>
<keyword evidence="3" id="KW-1185">Reference proteome</keyword>
<reference evidence="2 3" key="1">
    <citation type="submission" date="2019-03" db="EMBL/GenBank/DDBJ databases">
        <title>The genome sequence of a newly discovered highly antifungal drug resistant Aspergillus species, Aspergillus tanneri NIH 1004.</title>
        <authorList>
            <person name="Mounaud S."/>
            <person name="Singh I."/>
            <person name="Joardar V."/>
            <person name="Pakala S."/>
            <person name="Pakala S."/>
            <person name="Venepally P."/>
            <person name="Hoover J."/>
            <person name="Nierman W."/>
            <person name="Chung J."/>
            <person name="Losada L."/>
        </authorList>
    </citation>
    <scope>NUCLEOTIDE SEQUENCE [LARGE SCALE GENOMIC DNA]</scope>
    <source>
        <strain evidence="2 3">NIH1004</strain>
    </source>
</reference>
<evidence type="ECO:0000313" key="3">
    <source>
        <dbReference type="Proteomes" id="UP000308092"/>
    </source>
</evidence>
<dbReference type="EMBL" id="SOSA01000920">
    <property type="protein sequence ID" value="THC88164.1"/>
    <property type="molecule type" value="Genomic_DNA"/>
</dbReference>